<dbReference type="EMBL" id="OX458333">
    <property type="protein sequence ID" value="CAI8821697.1"/>
    <property type="molecule type" value="Genomic_DNA"/>
</dbReference>
<name>A0ABM9I134_9GAMM</name>
<sequence>MVVSEKLLDIHIIHDQRLFRIKSNDRFQIPEKRRCRYIEADFVSPNGCVAHDPSLSA</sequence>
<dbReference type="Proteomes" id="UP001162030">
    <property type="component" value="Chromosome"/>
</dbReference>
<evidence type="ECO:0000313" key="2">
    <source>
        <dbReference type="Proteomes" id="UP001162030"/>
    </source>
</evidence>
<reference evidence="1 2" key="1">
    <citation type="submission" date="2023-03" db="EMBL/GenBank/DDBJ databases">
        <authorList>
            <person name="Pearce D."/>
        </authorList>
    </citation>
    <scope>NUCLEOTIDE SEQUENCE [LARGE SCALE GENOMIC DNA]</scope>
    <source>
        <strain evidence="1">Msz</strain>
    </source>
</reference>
<accession>A0ABM9I134</accession>
<proteinExistence type="predicted"/>
<organism evidence="1 2">
    <name type="scientific">Methylocaldum szegediense</name>
    <dbReference type="NCBI Taxonomy" id="73780"/>
    <lineage>
        <taxon>Bacteria</taxon>
        <taxon>Pseudomonadati</taxon>
        <taxon>Pseudomonadota</taxon>
        <taxon>Gammaproteobacteria</taxon>
        <taxon>Methylococcales</taxon>
        <taxon>Methylococcaceae</taxon>
        <taxon>Methylocaldum</taxon>
    </lineage>
</organism>
<protein>
    <submittedName>
        <fullName evidence="1">Uncharacterized protein</fullName>
    </submittedName>
</protein>
<keyword evidence="2" id="KW-1185">Reference proteome</keyword>
<evidence type="ECO:0000313" key="1">
    <source>
        <dbReference type="EMBL" id="CAI8821697.1"/>
    </source>
</evidence>
<gene>
    <name evidence="1" type="ORF">MSZNOR_1973</name>
</gene>